<sequence length="350" mass="37165">MKAKILTLPGDGIGPEIVASAVRVLKRTAEKFGHEFAFGEALIGGAAIDATGAPLPAETVKAAHEADAVLLGAVGGDKWDNAPVRPEAALLGIRKELGLYANLRPAKLFPALKGASSLKAEIVDRGIDLVTVRELTGGIYFGERGYRTGAYGREAYDTESYSEIEIERVARIAYELAEKRSRKVCLVDKANVLTSSKLWRKVVTDLNEDYPSVRLDMMYVDNAAMQLALAPWQFDVLLTSNLFGDILSDLTAAIVGSIGVMPSASLGATTVGMYEAIHGSAPTLAGLDKANPIATVLSAAMMLRLSFDLEEEARAIETAVEKTLDAGLGTADIGGTLGTRAVTDEIINRI</sequence>
<comment type="similarity">
    <text evidence="4 14">Belongs to the isocitrate and isopropylmalate dehydrogenases family. LeuB type 1 subfamily.</text>
</comment>
<evidence type="ECO:0000256" key="1">
    <source>
        <dbReference type="ARBA" id="ARBA00000624"/>
    </source>
</evidence>
<evidence type="ECO:0000256" key="3">
    <source>
        <dbReference type="ARBA" id="ARBA00004762"/>
    </source>
</evidence>
<feature type="binding site" evidence="14">
    <location>
        <begin position="279"/>
        <end position="291"/>
    </location>
    <ligand>
        <name>NAD(+)</name>
        <dbReference type="ChEBI" id="CHEBI:57540"/>
    </ligand>
</feature>
<dbReference type="GO" id="GO:0000287">
    <property type="term" value="F:magnesium ion binding"/>
    <property type="evidence" value="ECO:0007669"/>
    <property type="project" value="InterPro"/>
</dbReference>
<comment type="subunit">
    <text evidence="5 14 15">Homodimer.</text>
</comment>
<comment type="caution">
    <text evidence="14">Lacks conserved residue(s) required for the propagation of feature annotation.</text>
</comment>
<keyword evidence="6 14" id="KW-0432">Leucine biosynthesis</keyword>
<evidence type="ECO:0000256" key="2">
    <source>
        <dbReference type="ARBA" id="ARBA00001936"/>
    </source>
</evidence>
<feature type="domain" description="Isopropylmalate dehydrogenase-like" evidence="16">
    <location>
        <begin position="4"/>
        <end position="346"/>
    </location>
</feature>
<accession>A0A9D1HSN5</accession>
<feature type="binding site" evidence="14">
    <location>
        <position position="221"/>
    </location>
    <ligand>
        <name>substrate</name>
    </ligand>
</feature>
<keyword evidence="12 14" id="KW-0464">Manganese</keyword>
<dbReference type="PANTHER" id="PTHR42979:SF1">
    <property type="entry name" value="3-ISOPROPYLMALATE DEHYDROGENASE"/>
    <property type="match status" value="1"/>
</dbReference>
<dbReference type="HAMAP" id="MF_01033">
    <property type="entry name" value="LeuB_type1"/>
    <property type="match status" value="1"/>
</dbReference>
<evidence type="ECO:0000313" key="17">
    <source>
        <dbReference type="EMBL" id="HIU21799.1"/>
    </source>
</evidence>
<evidence type="ECO:0000256" key="12">
    <source>
        <dbReference type="ARBA" id="ARBA00023211"/>
    </source>
</evidence>
<dbReference type="NCBIfam" id="TIGR00169">
    <property type="entry name" value="leuB"/>
    <property type="match status" value="1"/>
</dbReference>
<evidence type="ECO:0000259" key="16">
    <source>
        <dbReference type="SMART" id="SM01329"/>
    </source>
</evidence>
<dbReference type="FunFam" id="3.40.718.10:FF:000006">
    <property type="entry name" value="3-isopropylmalate dehydrogenase"/>
    <property type="match status" value="1"/>
</dbReference>
<dbReference type="GO" id="GO:0051287">
    <property type="term" value="F:NAD binding"/>
    <property type="evidence" value="ECO:0007669"/>
    <property type="project" value="InterPro"/>
</dbReference>
<comment type="function">
    <text evidence="14 15">Catalyzes the oxidation of 3-carboxy-2-hydroxy-4-methylpentanoate (3-isopropylmalate) to 3-carboxy-4-methyl-2-oxopentanoate. The product decarboxylates to 4-methyl-2 oxopentanoate.</text>
</comment>
<evidence type="ECO:0000256" key="10">
    <source>
        <dbReference type="ARBA" id="ARBA00023002"/>
    </source>
</evidence>
<protein>
    <recommendedName>
        <fullName evidence="14">3-isopropylmalate dehydrogenase</fullName>
        <ecNumber evidence="14">1.1.1.85</ecNumber>
    </recommendedName>
    <alternativeName>
        <fullName evidence="14">3-IPM-DH</fullName>
    </alternativeName>
    <alternativeName>
        <fullName evidence="14">Beta-IPM dehydrogenase</fullName>
        <shortName evidence="14">IMDH</shortName>
    </alternativeName>
</protein>
<feature type="binding site" evidence="14">
    <location>
        <position position="245"/>
    </location>
    <ligand>
        <name>Mg(2+)</name>
        <dbReference type="ChEBI" id="CHEBI:18420"/>
    </ligand>
</feature>
<comment type="caution">
    <text evidence="17">The sequence shown here is derived from an EMBL/GenBank/DDBJ whole genome shotgun (WGS) entry which is preliminary data.</text>
</comment>
<feature type="binding site" evidence="14">
    <location>
        <position position="104"/>
    </location>
    <ligand>
        <name>substrate</name>
    </ligand>
</feature>
<reference evidence="17" key="1">
    <citation type="submission" date="2020-10" db="EMBL/GenBank/DDBJ databases">
        <authorList>
            <person name="Gilroy R."/>
        </authorList>
    </citation>
    <scope>NUCLEOTIDE SEQUENCE</scope>
    <source>
        <strain evidence="17">1063</strain>
    </source>
</reference>
<dbReference type="GO" id="GO:0009098">
    <property type="term" value="P:L-leucine biosynthetic process"/>
    <property type="evidence" value="ECO:0007669"/>
    <property type="project" value="UniProtKB-UniRule"/>
</dbReference>
<feature type="binding site" evidence="14">
    <location>
        <position position="94"/>
    </location>
    <ligand>
        <name>substrate</name>
    </ligand>
</feature>
<keyword evidence="8 14" id="KW-0479">Metal-binding</keyword>
<evidence type="ECO:0000256" key="15">
    <source>
        <dbReference type="RuleBase" id="RU004445"/>
    </source>
</evidence>
<dbReference type="EMBL" id="DVMN01000111">
    <property type="protein sequence ID" value="HIU21799.1"/>
    <property type="molecule type" value="Genomic_DNA"/>
</dbReference>
<keyword evidence="9 14" id="KW-0460">Magnesium</keyword>
<evidence type="ECO:0000256" key="7">
    <source>
        <dbReference type="ARBA" id="ARBA00022605"/>
    </source>
</evidence>
<comment type="cofactor">
    <cofactor evidence="2">
        <name>Mn(2+)</name>
        <dbReference type="ChEBI" id="CHEBI:29035"/>
    </cofactor>
</comment>
<feature type="site" description="Important for catalysis" evidence="14">
    <location>
        <position position="140"/>
    </location>
</feature>
<proteinExistence type="inferred from homology"/>
<evidence type="ECO:0000256" key="11">
    <source>
        <dbReference type="ARBA" id="ARBA00023027"/>
    </source>
</evidence>
<evidence type="ECO:0000256" key="13">
    <source>
        <dbReference type="ARBA" id="ARBA00023304"/>
    </source>
</evidence>
<comment type="cofactor">
    <cofactor evidence="14 15">
        <name>Mg(2+)</name>
        <dbReference type="ChEBI" id="CHEBI:18420"/>
    </cofactor>
    <cofactor evidence="14 15">
        <name>Mn(2+)</name>
        <dbReference type="ChEBI" id="CHEBI:29035"/>
    </cofactor>
    <text evidence="14 15">Binds 1 Mg(2+) or Mn(2+) ion per subunit.</text>
</comment>
<evidence type="ECO:0000256" key="6">
    <source>
        <dbReference type="ARBA" id="ARBA00022430"/>
    </source>
</evidence>
<evidence type="ECO:0000256" key="9">
    <source>
        <dbReference type="ARBA" id="ARBA00022842"/>
    </source>
</evidence>
<feature type="binding site" evidence="14">
    <location>
        <position position="221"/>
    </location>
    <ligand>
        <name>Mg(2+)</name>
        <dbReference type="ChEBI" id="CHEBI:18420"/>
    </ligand>
</feature>
<evidence type="ECO:0000256" key="8">
    <source>
        <dbReference type="ARBA" id="ARBA00022723"/>
    </source>
</evidence>
<evidence type="ECO:0000256" key="5">
    <source>
        <dbReference type="ARBA" id="ARBA00011738"/>
    </source>
</evidence>
<organism evidence="17 18">
    <name type="scientific">Candidatus Limadaptatus stercorigallinarum</name>
    <dbReference type="NCBI Taxonomy" id="2840845"/>
    <lineage>
        <taxon>Bacteria</taxon>
        <taxon>Bacillati</taxon>
        <taxon>Bacillota</taxon>
        <taxon>Clostridia</taxon>
        <taxon>Eubacteriales</taxon>
        <taxon>Candidatus Limadaptatus</taxon>
    </lineage>
</organism>
<dbReference type="Pfam" id="PF00180">
    <property type="entry name" value="Iso_dh"/>
    <property type="match status" value="1"/>
</dbReference>
<dbReference type="PANTHER" id="PTHR42979">
    <property type="entry name" value="3-ISOPROPYLMALATE DEHYDROGENASE"/>
    <property type="match status" value="1"/>
</dbReference>
<feature type="binding site" evidence="14">
    <location>
        <position position="249"/>
    </location>
    <ligand>
        <name>Mg(2+)</name>
        <dbReference type="ChEBI" id="CHEBI:18420"/>
    </ligand>
</feature>
<evidence type="ECO:0000256" key="14">
    <source>
        <dbReference type="HAMAP-Rule" id="MF_01033"/>
    </source>
</evidence>
<dbReference type="InterPro" id="IPR024084">
    <property type="entry name" value="IsoPropMal-DH-like_dom"/>
</dbReference>
<name>A0A9D1HSN5_9FIRM</name>
<dbReference type="InterPro" id="IPR004429">
    <property type="entry name" value="Isopropylmalate_DH"/>
</dbReference>
<dbReference type="Gene3D" id="3.40.718.10">
    <property type="entry name" value="Isopropylmalate Dehydrogenase"/>
    <property type="match status" value="1"/>
</dbReference>
<gene>
    <name evidence="14 17" type="primary">leuB</name>
    <name evidence="17" type="ORF">IAD51_06195</name>
</gene>
<dbReference type="PROSITE" id="PS00470">
    <property type="entry name" value="IDH_IMDH"/>
    <property type="match status" value="1"/>
</dbReference>
<dbReference type="SUPFAM" id="SSF53659">
    <property type="entry name" value="Isocitrate/Isopropylmalate dehydrogenase-like"/>
    <property type="match status" value="1"/>
</dbReference>
<keyword evidence="7 14" id="KW-0028">Amino-acid biosynthesis</keyword>
<dbReference type="EC" id="1.1.1.85" evidence="14"/>
<dbReference type="InterPro" id="IPR019818">
    <property type="entry name" value="IsoCit/isopropylmalate_DH_CS"/>
</dbReference>
<dbReference type="Proteomes" id="UP000824088">
    <property type="component" value="Unassembled WGS sequence"/>
</dbReference>
<feature type="binding site" evidence="14">
    <location>
        <position position="133"/>
    </location>
    <ligand>
        <name>substrate</name>
    </ligand>
</feature>
<dbReference type="GO" id="GO:0005829">
    <property type="term" value="C:cytosol"/>
    <property type="evidence" value="ECO:0007669"/>
    <property type="project" value="TreeGrafter"/>
</dbReference>
<comment type="subcellular location">
    <subcellularLocation>
        <location evidence="14">Cytoplasm</location>
    </subcellularLocation>
</comment>
<comment type="pathway">
    <text evidence="3 14 15">Amino-acid biosynthesis; L-leucine biosynthesis; L-leucine from 3-methyl-2-oxobutanoate: step 3/4.</text>
</comment>
<keyword evidence="10 14" id="KW-0560">Oxidoreductase</keyword>
<keyword evidence="11 14" id="KW-0520">NAD</keyword>
<keyword evidence="13 14" id="KW-0100">Branched-chain amino acid biosynthesis</keyword>
<keyword evidence="14" id="KW-0963">Cytoplasm</keyword>
<feature type="site" description="Important for catalysis" evidence="14">
    <location>
        <position position="189"/>
    </location>
</feature>
<dbReference type="AlphaFoldDB" id="A0A9D1HSN5"/>
<reference evidence="17" key="2">
    <citation type="journal article" date="2021" name="PeerJ">
        <title>Extensive microbial diversity within the chicken gut microbiome revealed by metagenomics and culture.</title>
        <authorList>
            <person name="Gilroy R."/>
            <person name="Ravi A."/>
            <person name="Getino M."/>
            <person name="Pursley I."/>
            <person name="Horton D.L."/>
            <person name="Alikhan N.F."/>
            <person name="Baker D."/>
            <person name="Gharbi K."/>
            <person name="Hall N."/>
            <person name="Watson M."/>
            <person name="Adriaenssens E.M."/>
            <person name="Foster-Nyarko E."/>
            <person name="Jarju S."/>
            <person name="Secka A."/>
            <person name="Antonio M."/>
            <person name="Oren A."/>
            <person name="Chaudhuri R.R."/>
            <person name="La Ragione R."/>
            <person name="Hildebrand F."/>
            <person name="Pallen M.J."/>
        </authorList>
    </citation>
    <scope>NUCLEOTIDE SEQUENCE</scope>
    <source>
        <strain evidence="17">1063</strain>
    </source>
</reference>
<dbReference type="GO" id="GO:0003862">
    <property type="term" value="F:3-isopropylmalate dehydrogenase activity"/>
    <property type="evidence" value="ECO:0007669"/>
    <property type="project" value="UniProtKB-UniRule"/>
</dbReference>
<evidence type="ECO:0000313" key="18">
    <source>
        <dbReference type="Proteomes" id="UP000824088"/>
    </source>
</evidence>
<evidence type="ECO:0000256" key="4">
    <source>
        <dbReference type="ARBA" id="ARBA00008319"/>
    </source>
</evidence>
<dbReference type="SMART" id="SM01329">
    <property type="entry name" value="Iso_dh"/>
    <property type="match status" value="1"/>
</dbReference>
<comment type="catalytic activity">
    <reaction evidence="1 14 15">
        <text>(2R,3S)-3-isopropylmalate + NAD(+) = 4-methyl-2-oxopentanoate + CO2 + NADH</text>
        <dbReference type="Rhea" id="RHEA:32271"/>
        <dbReference type="ChEBI" id="CHEBI:16526"/>
        <dbReference type="ChEBI" id="CHEBI:17865"/>
        <dbReference type="ChEBI" id="CHEBI:35121"/>
        <dbReference type="ChEBI" id="CHEBI:57540"/>
        <dbReference type="ChEBI" id="CHEBI:57945"/>
        <dbReference type="EC" id="1.1.1.85"/>
    </reaction>
</comment>